<sequence length="191" mass="20922">MKSAHLLGITFLSVISLSGCQTSKNLFNGFVGGTANVAELPEKSSTRVQFVINDYFGMFIGSPDSMNTKVSGKTEGVVATRFVSPVFSKQNKQKIGAMNLGMPKPKSTGKEPFNIVERYIEPNEQIQIKYSMGTNNGSTQTGCTVIGKFTPKPNTDYRITGSSSREECYMLLEQFVKNKNGQTSLTSIKFD</sequence>
<evidence type="ECO:0000313" key="2">
    <source>
        <dbReference type="Proteomes" id="UP001501787"/>
    </source>
</evidence>
<accession>A0ABN0W3H7</accession>
<name>A0ABN0W3H7_9GAMM</name>
<protein>
    <submittedName>
        <fullName evidence="1">Uncharacterized protein</fullName>
    </submittedName>
</protein>
<dbReference type="EMBL" id="BAAAFR010000008">
    <property type="protein sequence ID" value="GAA0324107.1"/>
    <property type="molecule type" value="Genomic_DNA"/>
</dbReference>
<gene>
    <name evidence="1" type="ORF">GCM10009129_22400</name>
</gene>
<dbReference type="Proteomes" id="UP001501787">
    <property type="component" value="Unassembled WGS sequence"/>
</dbReference>
<proteinExistence type="predicted"/>
<dbReference type="PROSITE" id="PS51257">
    <property type="entry name" value="PROKAR_LIPOPROTEIN"/>
    <property type="match status" value="1"/>
</dbReference>
<dbReference type="RefSeq" id="WP_201504499.1">
    <property type="nucleotide sequence ID" value="NZ_BAAAFR010000008.1"/>
</dbReference>
<reference evidence="1 2" key="1">
    <citation type="journal article" date="2019" name="Int. J. Syst. Evol. Microbiol.">
        <title>The Global Catalogue of Microorganisms (GCM) 10K type strain sequencing project: providing services to taxonomists for standard genome sequencing and annotation.</title>
        <authorList>
            <consortium name="The Broad Institute Genomics Platform"/>
            <consortium name="The Broad Institute Genome Sequencing Center for Infectious Disease"/>
            <person name="Wu L."/>
            <person name="Ma J."/>
        </authorList>
    </citation>
    <scope>NUCLEOTIDE SEQUENCE [LARGE SCALE GENOMIC DNA]</scope>
    <source>
        <strain evidence="1 2">JCM 16343</strain>
    </source>
</reference>
<organism evidence="1 2">
    <name type="scientific">Psychrobacter aestuarii</name>
    <dbReference type="NCBI Taxonomy" id="556327"/>
    <lineage>
        <taxon>Bacteria</taxon>
        <taxon>Pseudomonadati</taxon>
        <taxon>Pseudomonadota</taxon>
        <taxon>Gammaproteobacteria</taxon>
        <taxon>Moraxellales</taxon>
        <taxon>Moraxellaceae</taxon>
        <taxon>Psychrobacter</taxon>
    </lineage>
</organism>
<keyword evidence="2" id="KW-1185">Reference proteome</keyword>
<comment type="caution">
    <text evidence="1">The sequence shown here is derived from an EMBL/GenBank/DDBJ whole genome shotgun (WGS) entry which is preliminary data.</text>
</comment>
<evidence type="ECO:0000313" key="1">
    <source>
        <dbReference type="EMBL" id="GAA0324107.1"/>
    </source>
</evidence>